<organism evidence="2">
    <name type="scientific">Ixodes ricinus</name>
    <name type="common">Common tick</name>
    <name type="synonym">Acarus ricinus</name>
    <dbReference type="NCBI Taxonomy" id="34613"/>
    <lineage>
        <taxon>Eukaryota</taxon>
        <taxon>Metazoa</taxon>
        <taxon>Ecdysozoa</taxon>
        <taxon>Arthropoda</taxon>
        <taxon>Chelicerata</taxon>
        <taxon>Arachnida</taxon>
        <taxon>Acari</taxon>
        <taxon>Parasitiformes</taxon>
        <taxon>Ixodida</taxon>
        <taxon>Ixodoidea</taxon>
        <taxon>Ixodidae</taxon>
        <taxon>Ixodinae</taxon>
        <taxon>Ixodes</taxon>
    </lineage>
</organism>
<protein>
    <submittedName>
        <fullName evidence="2">Uncharacterized protein</fullName>
    </submittedName>
</protein>
<evidence type="ECO:0000256" key="1">
    <source>
        <dbReference type="SAM" id="MobiDB-lite"/>
    </source>
</evidence>
<proteinExistence type="predicted"/>
<sequence>MMRTSYVTLICQVVTGGSSTPTTTTSTMTAVKFPPNGEPNDRHADGLRLHLQYRAQVAALQHGRPPDQSAPRCPQVVGRAHRELDRHQPGLRTVQHREAQDPAMGASGTQEVTGRGKSPHGTLQVFVGSSLMGAFCT</sequence>
<accession>A0A6B0USS9</accession>
<dbReference type="AlphaFoldDB" id="A0A6B0USS9"/>
<reference evidence="2" key="1">
    <citation type="submission" date="2019-12" db="EMBL/GenBank/DDBJ databases">
        <title>An insight into the sialome of adult female Ixodes ricinus ticks feeding for 6 days.</title>
        <authorList>
            <person name="Perner J."/>
            <person name="Ribeiro J.M.C."/>
        </authorList>
    </citation>
    <scope>NUCLEOTIDE SEQUENCE</scope>
    <source>
        <strain evidence="2">Semi-engorged</strain>
        <tissue evidence="2">Salivary glands</tissue>
    </source>
</reference>
<feature type="region of interest" description="Disordered" evidence="1">
    <location>
        <begin position="60"/>
        <end position="122"/>
    </location>
</feature>
<evidence type="ECO:0000313" key="2">
    <source>
        <dbReference type="EMBL" id="MXU92756.1"/>
    </source>
</evidence>
<name>A0A6B0USS9_IXORI</name>
<dbReference type="EMBL" id="GIFC01010673">
    <property type="protein sequence ID" value="MXU92756.1"/>
    <property type="molecule type" value="Transcribed_RNA"/>
</dbReference>